<dbReference type="EMBL" id="JACIIU010000002">
    <property type="protein sequence ID" value="MBB6260278.1"/>
    <property type="molecule type" value="Genomic_DNA"/>
</dbReference>
<feature type="compositionally biased region" description="Basic residues" evidence="1">
    <location>
        <begin position="225"/>
        <end position="240"/>
    </location>
</feature>
<keyword evidence="3" id="KW-1185">Reference proteome</keyword>
<dbReference type="Proteomes" id="UP000555393">
    <property type="component" value="Unassembled WGS sequence"/>
</dbReference>
<name>A0A841M299_9HYPH</name>
<feature type="region of interest" description="Disordered" evidence="1">
    <location>
        <begin position="224"/>
        <end position="243"/>
    </location>
</feature>
<dbReference type="RefSeq" id="WP_184220309.1">
    <property type="nucleotide sequence ID" value="NZ_JACIIU010000002.1"/>
</dbReference>
<accession>A0A841M299</accession>
<sequence length="271" mass="28991">MPHLILQLALLIAAVFVIGSLVGSFARKRKAKNEPVLPEPEQQVEAVKPAPEKLEHKLQTPVPAIPEANVIAQEAAAENDDAVAEPVKAEETAIEESSTTIAEVSGDAAAEAIAEPVAIEELPVAEPVIAKEPEPVVEPGLPPLLDAARDGKPDDLLKIKGIGPTLQRKLYTLGVYHYDQLAAWNTDNAVWIGKKLNFRGRVEREEWVEQAMALVKLGEKERANKTAKKSPAKTGVKKATAKAASVKAAVKRAPVKTAKSKAKTATKKADV</sequence>
<evidence type="ECO:0000313" key="3">
    <source>
        <dbReference type="Proteomes" id="UP000555393"/>
    </source>
</evidence>
<comment type="caution">
    <text evidence="2">The sequence shown here is derived from an EMBL/GenBank/DDBJ whole genome shotgun (WGS) entry which is preliminary data.</text>
</comment>
<gene>
    <name evidence="2" type="ORF">FHS77_000802</name>
</gene>
<dbReference type="AlphaFoldDB" id="A0A841M299"/>
<evidence type="ECO:0000313" key="2">
    <source>
        <dbReference type="EMBL" id="MBB6260278.1"/>
    </source>
</evidence>
<proteinExistence type="predicted"/>
<dbReference type="Gene3D" id="1.10.150.20">
    <property type="entry name" value="5' to 3' exonuclease, C-terminal subdomain"/>
    <property type="match status" value="1"/>
</dbReference>
<organism evidence="2 3">
    <name type="scientific">Paenochrobactrum gallinarii</name>
    <dbReference type="NCBI Taxonomy" id="643673"/>
    <lineage>
        <taxon>Bacteria</taxon>
        <taxon>Pseudomonadati</taxon>
        <taxon>Pseudomonadota</taxon>
        <taxon>Alphaproteobacteria</taxon>
        <taxon>Hyphomicrobiales</taxon>
        <taxon>Brucellaceae</taxon>
        <taxon>Paenochrobactrum</taxon>
    </lineage>
</organism>
<evidence type="ECO:0000256" key="1">
    <source>
        <dbReference type="SAM" id="MobiDB-lite"/>
    </source>
</evidence>
<protein>
    <submittedName>
        <fullName evidence="2">NADH-quinone oxidoreductase subunit E</fullName>
    </submittedName>
</protein>
<reference evidence="2 3" key="1">
    <citation type="submission" date="2020-08" db="EMBL/GenBank/DDBJ databases">
        <title>Genomic Encyclopedia of Type Strains, Phase IV (KMG-IV): sequencing the most valuable type-strain genomes for metagenomic binning, comparative biology and taxonomic classification.</title>
        <authorList>
            <person name="Goeker M."/>
        </authorList>
    </citation>
    <scope>NUCLEOTIDE SEQUENCE [LARGE SCALE GENOMIC DNA]</scope>
    <source>
        <strain evidence="2 3">DSM 22336</strain>
    </source>
</reference>